<comment type="caution">
    <text evidence="3">The sequence shown here is derived from an EMBL/GenBank/DDBJ whole genome shotgun (WGS) entry which is preliminary data.</text>
</comment>
<dbReference type="KEGG" id="dpl:KGM_207684"/>
<dbReference type="eggNOG" id="ENOG502T7NH">
    <property type="taxonomic scope" value="Eukaryota"/>
</dbReference>
<dbReference type="EMBL" id="AGBW02009076">
    <property type="protein sequence ID" value="OWR51725.1"/>
    <property type="molecule type" value="Genomic_DNA"/>
</dbReference>
<gene>
    <name evidence="3" type="ORF">KGM_207684</name>
</gene>
<keyword evidence="2" id="KW-0732">Signal</keyword>
<feature type="region of interest" description="Disordered" evidence="1">
    <location>
        <begin position="136"/>
        <end position="178"/>
    </location>
</feature>
<evidence type="ECO:0000256" key="2">
    <source>
        <dbReference type="SAM" id="SignalP"/>
    </source>
</evidence>
<feature type="compositionally biased region" description="Low complexity" evidence="1">
    <location>
        <begin position="212"/>
        <end position="224"/>
    </location>
</feature>
<feature type="compositionally biased region" description="Acidic residues" evidence="1">
    <location>
        <begin position="226"/>
        <end position="236"/>
    </location>
</feature>
<organism evidence="3 4">
    <name type="scientific">Danaus plexippus plexippus</name>
    <dbReference type="NCBI Taxonomy" id="278856"/>
    <lineage>
        <taxon>Eukaryota</taxon>
        <taxon>Metazoa</taxon>
        <taxon>Ecdysozoa</taxon>
        <taxon>Arthropoda</taxon>
        <taxon>Hexapoda</taxon>
        <taxon>Insecta</taxon>
        <taxon>Pterygota</taxon>
        <taxon>Neoptera</taxon>
        <taxon>Endopterygota</taxon>
        <taxon>Lepidoptera</taxon>
        <taxon>Glossata</taxon>
        <taxon>Ditrysia</taxon>
        <taxon>Papilionoidea</taxon>
        <taxon>Nymphalidae</taxon>
        <taxon>Danainae</taxon>
        <taxon>Danaini</taxon>
        <taxon>Danaina</taxon>
        <taxon>Danaus</taxon>
        <taxon>Danaus</taxon>
    </lineage>
</organism>
<evidence type="ECO:0000313" key="4">
    <source>
        <dbReference type="Proteomes" id="UP000007151"/>
    </source>
</evidence>
<evidence type="ECO:0000256" key="1">
    <source>
        <dbReference type="SAM" id="MobiDB-lite"/>
    </source>
</evidence>
<evidence type="ECO:0000313" key="3">
    <source>
        <dbReference type="EMBL" id="OWR51725.1"/>
    </source>
</evidence>
<accession>A0A212FD99</accession>
<dbReference type="Proteomes" id="UP000007151">
    <property type="component" value="Unassembled WGS sequence"/>
</dbReference>
<keyword evidence="4" id="KW-1185">Reference proteome</keyword>
<feature type="compositionally biased region" description="Basic and acidic residues" evidence="1">
    <location>
        <begin position="168"/>
        <end position="178"/>
    </location>
</feature>
<proteinExistence type="predicted"/>
<feature type="region of interest" description="Disordered" evidence="1">
    <location>
        <begin position="206"/>
        <end position="243"/>
    </location>
</feature>
<name>A0A212FD99_DANPL</name>
<feature type="signal peptide" evidence="2">
    <location>
        <begin position="1"/>
        <end position="20"/>
    </location>
</feature>
<protein>
    <submittedName>
        <fullName evidence="3">Uncharacterized protein</fullName>
    </submittedName>
</protein>
<dbReference type="AlphaFoldDB" id="A0A212FD99"/>
<reference evidence="3 4" key="1">
    <citation type="journal article" date="2011" name="Cell">
        <title>The monarch butterfly genome yields insights into long-distance migration.</title>
        <authorList>
            <person name="Zhan S."/>
            <person name="Merlin C."/>
            <person name="Boore J.L."/>
            <person name="Reppert S.M."/>
        </authorList>
    </citation>
    <scope>NUCLEOTIDE SEQUENCE [LARGE SCALE GENOMIC DNA]</scope>
    <source>
        <strain evidence="3">F-2</strain>
    </source>
</reference>
<dbReference type="OrthoDB" id="7481275at2759"/>
<sequence>MRVLFIIGISFLQFVFISQANYIPKRSEDSLKSSQETFSEVFKEKTERINDFVESNKNVSRVSRGNKEQTGRVKNVTKVNPITKPKASLVKKPIPKFAESDEDYQTKVRFPNKFSDSVEHEDEDFNLDDYDFDVNHDEFSSGGKPLEPRKKNKISKPRVQLEQSPAKLESKLKSETSQRKVVIPRNVDKVNYKITRKSVYKLKEEEYDDEFSTSTKEPTSTKSSTTEDDQSEEGEESREYVQKGSARIIRSPLSFGAYVNKWGEKTSHLMNKILTYLPLFPQVQMPKKIEENDLEMLNPVDDTWNRKVRL</sequence>
<feature type="chain" id="PRO_5043668893" evidence="2">
    <location>
        <begin position="21"/>
        <end position="310"/>
    </location>
</feature>